<dbReference type="Proteomes" id="UP000309885">
    <property type="component" value="Unassembled WGS sequence"/>
</dbReference>
<dbReference type="NCBIfam" id="NF040517">
    <property type="entry name" value="Lacto_Palin_RP2"/>
    <property type="match status" value="1"/>
</dbReference>
<gene>
    <name evidence="1" type="ORF">FEI15_08315</name>
</gene>
<dbReference type="EMBL" id="VBWO01000007">
    <property type="protein sequence ID" value="TLF39031.1"/>
    <property type="molecule type" value="Genomic_DNA"/>
</dbReference>
<sequence>MAKDRPSRPRPLTLRFLTGLAHAQKKMASRFDLLNADAPIVTNSPWFGTVLEYSTVLVVKTRVAALNT</sequence>
<organism evidence="1 2">
    <name type="scientific">Lacticaseibacillus zeae</name>
    <name type="common">Lactobacillus zeae</name>
    <dbReference type="NCBI Taxonomy" id="57037"/>
    <lineage>
        <taxon>Bacteria</taxon>
        <taxon>Bacillati</taxon>
        <taxon>Bacillota</taxon>
        <taxon>Bacilli</taxon>
        <taxon>Lactobacillales</taxon>
        <taxon>Lactobacillaceae</taxon>
        <taxon>Lacticaseibacillus</taxon>
    </lineage>
</organism>
<evidence type="ECO:0000313" key="2">
    <source>
        <dbReference type="Proteomes" id="UP000309885"/>
    </source>
</evidence>
<evidence type="ECO:0000313" key="1">
    <source>
        <dbReference type="EMBL" id="TLF39031.1"/>
    </source>
</evidence>
<protein>
    <submittedName>
        <fullName evidence="1">Uncharacterized protein</fullName>
    </submittedName>
</protein>
<dbReference type="AlphaFoldDB" id="A0A5R8LP73"/>
<comment type="caution">
    <text evidence="1">The sequence shown here is derived from an EMBL/GenBank/DDBJ whole genome shotgun (WGS) entry which is preliminary data.</text>
</comment>
<reference evidence="1 2" key="1">
    <citation type="submission" date="2019-05" db="EMBL/GenBank/DDBJ databases">
        <title>Genome-based reclassification of Lactobacillus casei as Lactobacillus casei subsp. casei. subsp.nov., description of Lactobacillus casei subsp. zeae subsp. nov., and emended description of Lactobacillus casei.</title>
        <authorList>
            <person name="Huang C.-H."/>
        </authorList>
    </citation>
    <scope>NUCLEOTIDE SEQUENCE [LARGE SCALE GENOMIC DNA]</scope>
    <source>
        <strain evidence="1 2">CRBIP24.44</strain>
    </source>
</reference>
<accession>A0A5R8LP73</accession>
<name>A0A5R8LP73_LACZE</name>
<proteinExistence type="predicted"/>
<dbReference type="AntiFam" id="ANF00267">
    <property type="entry name" value="DNA repeat translations related to WP_015765070.1"/>
</dbReference>